<evidence type="ECO:0000256" key="1">
    <source>
        <dbReference type="ARBA" id="ARBA00004496"/>
    </source>
</evidence>
<dbReference type="SUPFAM" id="SSF69340">
    <property type="entry name" value="C-terminal domain of adenylylcyclase associated protein"/>
    <property type="match status" value="1"/>
</dbReference>
<evidence type="ECO:0000313" key="10">
    <source>
        <dbReference type="EnsemblMetazoa" id="tetur14g01440.1"/>
    </source>
</evidence>
<dbReference type="GO" id="GO:0007023">
    <property type="term" value="P:post-chaperonin tubulin folding pathway"/>
    <property type="evidence" value="ECO:0007669"/>
    <property type="project" value="InterPro"/>
</dbReference>
<dbReference type="HOGENOM" id="CLU_032612_2_1_1"/>
<dbReference type="InterPro" id="IPR017901">
    <property type="entry name" value="C-CAP_CF_C-like"/>
</dbReference>
<evidence type="ECO:0000313" key="11">
    <source>
        <dbReference type="Proteomes" id="UP000015104"/>
    </source>
</evidence>
<dbReference type="Proteomes" id="UP000015104">
    <property type="component" value="Unassembled WGS sequence"/>
</dbReference>
<feature type="compositionally biased region" description="Basic and acidic residues" evidence="8">
    <location>
        <begin position="48"/>
        <end position="63"/>
    </location>
</feature>
<feature type="domain" description="C-CAP/cofactor C-like" evidence="9">
    <location>
        <begin position="141"/>
        <end position="298"/>
    </location>
</feature>
<keyword evidence="11" id="KW-1185">Reference proteome</keyword>
<organism evidence="10 11">
    <name type="scientific">Tetranychus urticae</name>
    <name type="common">Two-spotted spider mite</name>
    <dbReference type="NCBI Taxonomy" id="32264"/>
    <lineage>
        <taxon>Eukaryota</taxon>
        <taxon>Metazoa</taxon>
        <taxon>Ecdysozoa</taxon>
        <taxon>Arthropoda</taxon>
        <taxon>Chelicerata</taxon>
        <taxon>Arachnida</taxon>
        <taxon>Acari</taxon>
        <taxon>Acariformes</taxon>
        <taxon>Trombidiformes</taxon>
        <taxon>Prostigmata</taxon>
        <taxon>Eleutherengona</taxon>
        <taxon>Raphignathae</taxon>
        <taxon>Tetranychoidea</taxon>
        <taxon>Tetranychidae</taxon>
        <taxon>Tetranychus</taxon>
    </lineage>
</organism>
<dbReference type="PANTHER" id="PTHR15139">
    <property type="entry name" value="TUBULIN FOLDING COFACTOR C"/>
    <property type="match status" value="1"/>
</dbReference>
<dbReference type="InterPro" id="IPR012945">
    <property type="entry name" value="Tubulin-bd_cofactor_C_dom"/>
</dbReference>
<feature type="region of interest" description="Disordered" evidence="8">
    <location>
        <begin position="29"/>
        <end position="63"/>
    </location>
</feature>
<dbReference type="GO" id="GO:0015631">
    <property type="term" value="F:tubulin binding"/>
    <property type="evidence" value="ECO:0007669"/>
    <property type="project" value="InterPro"/>
</dbReference>
<dbReference type="PROSITE" id="PS51329">
    <property type="entry name" value="C_CAP_COFACTOR_C"/>
    <property type="match status" value="1"/>
</dbReference>
<dbReference type="Gene3D" id="2.160.20.70">
    <property type="match status" value="1"/>
</dbReference>
<dbReference type="EnsemblMetazoa" id="tetur14g01440.1">
    <property type="protein sequence ID" value="tetur14g01440.1"/>
    <property type="gene ID" value="tetur14g01440"/>
</dbReference>
<dbReference type="OMA" id="YFQHEIT"/>
<reference evidence="10" key="2">
    <citation type="submission" date="2015-06" db="UniProtKB">
        <authorList>
            <consortium name="EnsemblMetazoa"/>
        </authorList>
    </citation>
    <scope>IDENTIFICATION</scope>
</reference>
<reference evidence="11" key="1">
    <citation type="submission" date="2011-08" db="EMBL/GenBank/DDBJ databases">
        <authorList>
            <person name="Rombauts S."/>
        </authorList>
    </citation>
    <scope>NUCLEOTIDE SEQUENCE</scope>
    <source>
        <strain evidence="11">London</strain>
    </source>
</reference>
<dbReference type="PANTHER" id="PTHR15139:SF0">
    <property type="entry name" value="TUBULIN-SPECIFIC CHAPERONE C"/>
    <property type="match status" value="1"/>
</dbReference>
<dbReference type="InterPro" id="IPR038397">
    <property type="entry name" value="TBCC_N_sf"/>
</dbReference>
<dbReference type="InterPro" id="IPR031925">
    <property type="entry name" value="TBCC_N"/>
</dbReference>
<dbReference type="InterPro" id="IPR036223">
    <property type="entry name" value="CAP_C_sf"/>
</dbReference>
<feature type="coiled-coil region" evidence="7">
    <location>
        <begin position="63"/>
        <end position="116"/>
    </location>
</feature>
<comment type="subcellular location">
    <subcellularLocation>
        <location evidence="1">Cytoplasm</location>
    </subcellularLocation>
</comment>
<gene>
    <name evidence="10" type="primary">107365288</name>
</gene>
<proteinExistence type="inferred from homology"/>
<evidence type="ECO:0000256" key="8">
    <source>
        <dbReference type="SAM" id="MobiDB-lite"/>
    </source>
</evidence>
<comment type="subunit">
    <text evidence="6">Supercomplex made of cofactors A to E. Cofactors A and D function by capturing and stabilizing tubulin in a quasi-native conformation. Cofactor E binds to the cofactor D-tubulin complex; interaction with cofactor C then causes the release of tubulin polypeptides that are committed to the native state.</text>
</comment>
<evidence type="ECO:0000256" key="6">
    <source>
        <dbReference type="ARBA" id="ARBA00026055"/>
    </source>
</evidence>
<accession>T1KL75</accession>
<dbReference type="EMBL" id="CAEY01000210">
    <property type="status" value="NOT_ANNOTATED_CDS"/>
    <property type="molecule type" value="Genomic_DNA"/>
</dbReference>
<protein>
    <recommendedName>
        <fullName evidence="9">C-CAP/cofactor C-like domain-containing protein</fullName>
    </recommendedName>
</protein>
<evidence type="ECO:0000256" key="3">
    <source>
        <dbReference type="ARBA" id="ARBA00022490"/>
    </source>
</evidence>
<sequence>MEQTDRDAMWEEYLKKAKLLEEVIDNVGTNSSHDSVDSGDVNDAIDGDSLKKSKDDQANEKTKAHLEEKFNQLTNQLDELKHLFAELKIFLPAYNLRRAQEILNNMKDKIESKRKLILPRKKFSFKAQAVPLMVMAASADPVVQGMSKETKDLIFGSFFGFKDIVDGNLIIERSQSLGKDIQLINLTNCKVYIKGRPCSVSVFKCTNSEINIGPVDSSLFINTCSDCSFQIMCHQLRIHQSRNCQFKVHLTSRGIIEDSSGLVFTQYSWTYPGFEEDLQLTTLDLTNNNWDAIDDFNWLVKDKPSPNWSRLNITS</sequence>
<dbReference type="InterPro" id="IPR027684">
    <property type="entry name" value="TBCC"/>
</dbReference>
<dbReference type="GO" id="GO:0005737">
    <property type="term" value="C:cytoplasm"/>
    <property type="evidence" value="ECO:0007669"/>
    <property type="project" value="UniProtKB-SubCell"/>
</dbReference>
<dbReference type="AlphaFoldDB" id="T1KL75"/>
<dbReference type="GO" id="GO:0007021">
    <property type="term" value="P:tubulin complex assembly"/>
    <property type="evidence" value="ECO:0007669"/>
    <property type="project" value="TreeGrafter"/>
</dbReference>
<dbReference type="SMART" id="SM00673">
    <property type="entry name" value="CARP"/>
    <property type="match status" value="2"/>
</dbReference>
<dbReference type="Pfam" id="PF07986">
    <property type="entry name" value="TBCC"/>
    <property type="match status" value="1"/>
</dbReference>
<dbReference type="STRING" id="32264.T1KL75"/>
<dbReference type="Gene3D" id="1.20.58.1250">
    <property type="entry name" value="Tubulin Binding Cofactor C, N-terminal domain"/>
    <property type="match status" value="1"/>
</dbReference>
<dbReference type="KEGG" id="tut:107365288"/>
<dbReference type="InterPro" id="IPR006599">
    <property type="entry name" value="CARP_motif"/>
</dbReference>
<evidence type="ECO:0000256" key="5">
    <source>
        <dbReference type="ARBA" id="ARBA00023186"/>
    </source>
</evidence>
<evidence type="ECO:0000256" key="2">
    <source>
        <dbReference type="ARBA" id="ARBA00008848"/>
    </source>
</evidence>
<evidence type="ECO:0000256" key="7">
    <source>
        <dbReference type="SAM" id="Coils"/>
    </source>
</evidence>
<keyword evidence="7" id="KW-0175">Coiled coil</keyword>
<keyword evidence="3" id="KW-0963">Cytoplasm</keyword>
<dbReference type="OrthoDB" id="194775at2759"/>
<dbReference type="InterPro" id="IPR016098">
    <property type="entry name" value="CAP/MinC_C"/>
</dbReference>
<comment type="similarity">
    <text evidence="2">Belongs to the TBCC family.</text>
</comment>
<keyword evidence="5" id="KW-0143">Chaperone</keyword>
<evidence type="ECO:0000256" key="4">
    <source>
        <dbReference type="ARBA" id="ARBA00022990"/>
    </source>
</evidence>
<dbReference type="Pfam" id="PF16752">
    <property type="entry name" value="TBCC_N"/>
    <property type="match status" value="1"/>
</dbReference>
<keyword evidence="4" id="KW-0007">Acetylation</keyword>
<name>T1KL75_TETUR</name>
<dbReference type="eggNOG" id="KOG2512">
    <property type="taxonomic scope" value="Eukaryota"/>
</dbReference>
<evidence type="ECO:0000259" key="9">
    <source>
        <dbReference type="PROSITE" id="PS51329"/>
    </source>
</evidence>